<dbReference type="Proteomes" id="UP000618319">
    <property type="component" value="Unassembled WGS sequence"/>
</dbReference>
<dbReference type="Pfam" id="PF16344">
    <property type="entry name" value="FecR_C"/>
    <property type="match status" value="1"/>
</dbReference>
<proteinExistence type="predicted"/>
<keyword evidence="5" id="KW-1185">Reference proteome</keyword>
<feature type="domain" description="FecR protein" evidence="2">
    <location>
        <begin position="189"/>
        <end position="286"/>
    </location>
</feature>
<reference evidence="4 5" key="1">
    <citation type="submission" date="2018-02" db="EMBL/GenBank/DDBJ databases">
        <title>Sphingobacterium KA21.</title>
        <authorList>
            <person name="Vasarhelyi B.M."/>
            <person name="Deshmukh S."/>
            <person name="Balint B."/>
            <person name="Kukolya J."/>
        </authorList>
    </citation>
    <scope>NUCLEOTIDE SEQUENCE [LARGE SCALE GENOMIC DNA]</scope>
    <source>
        <strain evidence="4 5">Ka21</strain>
    </source>
</reference>
<evidence type="ECO:0000259" key="3">
    <source>
        <dbReference type="Pfam" id="PF16344"/>
    </source>
</evidence>
<dbReference type="InterPro" id="IPR032508">
    <property type="entry name" value="FecR_C"/>
</dbReference>
<dbReference type="RefSeq" id="WP_196939911.1">
    <property type="nucleotide sequence ID" value="NZ_MU158690.1"/>
</dbReference>
<feature type="domain" description="Protein FecR C-terminal" evidence="3">
    <location>
        <begin position="331"/>
        <end position="397"/>
    </location>
</feature>
<dbReference type="InterPro" id="IPR012373">
    <property type="entry name" value="Ferrdict_sens_TM"/>
</dbReference>
<dbReference type="Gene3D" id="2.60.120.1440">
    <property type="match status" value="1"/>
</dbReference>
<protein>
    <recommendedName>
        <fullName evidence="6">FecR family protein</fullName>
    </recommendedName>
</protein>
<dbReference type="Pfam" id="PF04773">
    <property type="entry name" value="FecR"/>
    <property type="match status" value="1"/>
</dbReference>
<dbReference type="InterPro" id="IPR006860">
    <property type="entry name" value="FecR"/>
</dbReference>
<dbReference type="PANTHER" id="PTHR30273:SF2">
    <property type="entry name" value="PROTEIN FECR"/>
    <property type="match status" value="1"/>
</dbReference>
<evidence type="ECO:0008006" key="6">
    <source>
        <dbReference type="Google" id="ProtNLM"/>
    </source>
</evidence>
<evidence type="ECO:0000256" key="1">
    <source>
        <dbReference type="SAM" id="Phobius"/>
    </source>
</evidence>
<keyword evidence="1" id="KW-0472">Membrane</keyword>
<evidence type="ECO:0000313" key="5">
    <source>
        <dbReference type="Proteomes" id="UP000618319"/>
    </source>
</evidence>
<keyword evidence="1" id="KW-1133">Transmembrane helix</keyword>
<feature type="transmembrane region" description="Helical" evidence="1">
    <location>
        <begin position="96"/>
        <end position="114"/>
    </location>
</feature>
<comment type="caution">
    <text evidence="4">The sequence shown here is derived from an EMBL/GenBank/DDBJ whole genome shotgun (WGS) entry which is preliminary data.</text>
</comment>
<dbReference type="Gene3D" id="3.55.50.30">
    <property type="match status" value="1"/>
</dbReference>
<name>A0ABR9TA89_9SPHI</name>
<organism evidence="4 5">
    <name type="scientific">Sphingobacterium pedocola</name>
    <dbReference type="NCBI Taxonomy" id="2082722"/>
    <lineage>
        <taxon>Bacteria</taxon>
        <taxon>Pseudomonadati</taxon>
        <taxon>Bacteroidota</taxon>
        <taxon>Sphingobacteriia</taxon>
        <taxon>Sphingobacteriales</taxon>
        <taxon>Sphingobacteriaceae</taxon>
        <taxon>Sphingobacterium</taxon>
    </lineage>
</organism>
<evidence type="ECO:0000259" key="2">
    <source>
        <dbReference type="Pfam" id="PF04773"/>
    </source>
</evidence>
<keyword evidence="1" id="KW-0812">Transmembrane</keyword>
<gene>
    <name evidence="4" type="ORF">C4F40_14815</name>
</gene>
<sequence length="398" mass="44695">MKKTDRVVYLLRRHIEATLTEEEQLELDDWVNISPEYRHLLDTVSDPKLLLSALVDFEEVYGENESGAIKRTKRRIKERINKASSTKKTRLYRMRWQQYAAVIFLILIAGVAVWEVNGVRKVESQSAVVTDIEPGGRKAVLTLADGRKVTLREDQGSILLENGSMHYADGSTVLADGEVSIADTDFVSVSVPKGGVYQVVLSDGTEVWLNSSSQLRYPARFAGSTRAVELKGEGYFAVRSLNKGGRRYPFVVKTRQQEIEVLGTQFNVSAYTDQREVVTTLVEGSVSIMPEYTSANAFLLKSGYQSAVSINGRSIRQVNTSQYTAWKDDLFYFKNTSFADMMKQISRWYDVDVIYKGKVPKDTFSGKMSRSLSLMTVLELLNLSSVNVQIKGKSVVVN</sequence>
<evidence type="ECO:0000313" key="4">
    <source>
        <dbReference type="EMBL" id="MBE8721999.1"/>
    </source>
</evidence>
<dbReference type="PANTHER" id="PTHR30273">
    <property type="entry name" value="PERIPLASMIC SIGNAL SENSOR AND SIGMA FACTOR ACTIVATOR FECR-RELATED"/>
    <property type="match status" value="1"/>
</dbReference>
<dbReference type="EMBL" id="PSKQ01000022">
    <property type="protein sequence ID" value="MBE8721999.1"/>
    <property type="molecule type" value="Genomic_DNA"/>
</dbReference>
<accession>A0ABR9TA89</accession>